<dbReference type="KEGG" id="tput:QJT81_04745"/>
<feature type="signal peptide" evidence="1">
    <location>
        <begin position="1"/>
        <end position="31"/>
    </location>
</feature>
<evidence type="ECO:0000313" key="2">
    <source>
        <dbReference type="EMBL" id="WGZ95296.1"/>
    </source>
</evidence>
<accession>A0AA95KKA8</accession>
<dbReference type="AlphaFoldDB" id="A0AA95KKA8"/>
<dbReference type="EMBL" id="CP124756">
    <property type="protein sequence ID" value="WGZ95296.1"/>
    <property type="molecule type" value="Genomic_DNA"/>
</dbReference>
<feature type="chain" id="PRO_5041723537" evidence="1">
    <location>
        <begin position="32"/>
        <end position="83"/>
    </location>
</feature>
<reference evidence="2" key="2">
    <citation type="submission" date="2023-04" db="EMBL/GenBank/DDBJ databases">
        <authorList>
            <person name="Beletskiy A.V."/>
            <person name="Mardanov A.V."/>
            <person name="Ravin N.V."/>
        </authorList>
    </citation>
    <scope>NUCLEOTIDE SEQUENCE</scope>
    <source>
        <strain evidence="2">GKL-02</strain>
    </source>
</reference>
<protein>
    <submittedName>
        <fullName evidence="2">Uncharacterized protein</fullName>
    </submittedName>
</protein>
<proteinExistence type="predicted"/>
<dbReference type="Proteomes" id="UP001301326">
    <property type="component" value="Chromosome"/>
</dbReference>
<name>A0AA95KKA8_9GAMM</name>
<reference evidence="2" key="1">
    <citation type="journal article" date="2023" name="Int. J. Mol. Sci.">
        <title>Metagenomics Revealed a New Genus 'Candidatus Thiocaldithrix dubininis' gen. nov., sp. nov. and a New Species 'Candidatus Thiothrix putei' sp. nov. in the Family Thiotrichaceae, Some Members of Which Have Traits of Both Na+- and H+-Motive Energetics.</title>
        <authorList>
            <person name="Ravin N.V."/>
            <person name="Muntyan M.S."/>
            <person name="Smolyakov D.D."/>
            <person name="Rudenko T.S."/>
            <person name="Beletsky A.V."/>
            <person name="Mardanov A.V."/>
            <person name="Grabovich M.Y."/>
        </authorList>
    </citation>
    <scope>NUCLEOTIDE SEQUENCE</scope>
    <source>
        <strain evidence="2">GKL-02</strain>
    </source>
</reference>
<keyword evidence="1" id="KW-0732">Signal</keyword>
<organism evidence="2">
    <name type="scientific">Candidatus Thiothrix putei</name>
    <dbReference type="NCBI Taxonomy" id="3080811"/>
    <lineage>
        <taxon>Bacteria</taxon>
        <taxon>Pseudomonadati</taxon>
        <taxon>Pseudomonadota</taxon>
        <taxon>Gammaproteobacteria</taxon>
        <taxon>Thiotrichales</taxon>
        <taxon>Thiotrichaceae</taxon>
        <taxon>Thiothrix</taxon>
    </lineage>
</organism>
<gene>
    <name evidence="2" type="ORF">QJT81_04745</name>
</gene>
<evidence type="ECO:0000256" key="1">
    <source>
        <dbReference type="SAM" id="SignalP"/>
    </source>
</evidence>
<sequence>MTDFPSFGSVIIANRLLLACGLLLSTQSAIAEGLPIADGRYAGGEVLTLTLDEGQKGFIENLRNCHLEGEWETPTNTSPTCST</sequence>